<evidence type="ECO:0000313" key="2">
    <source>
        <dbReference type="EMBL" id="MDO6453058.1"/>
    </source>
</evidence>
<keyword evidence="1" id="KW-1133">Transmembrane helix</keyword>
<evidence type="ECO:0000313" key="3">
    <source>
        <dbReference type="Proteomes" id="UP001169862"/>
    </source>
</evidence>
<gene>
    <name evidence="2" type="ORF">Q4490_05735</name>
</gene>
<protein>
    <submittedName>
        <fullName evidence="2">Uncharacterized protein</fullName>
    </submittedName>
</protein>
<dbReference type="RefSeq" id="WP_303496583.1">
    <property type="nucleotide sequence ID" value="NZ_JAUOPG010000003.1"/>
</dbReference>
<keyword evidence="1" id="KW-0472">Membrane</keyword>
<sequence length="278" mass="32690">MINSNADESTIIFRDSHISYIKLSMIWFLVVLSFIYGNIIIFDDDWSFYFDYTFFLEKAVAKPYGGIEGISAERIADLLEKFPIDRVRTFKIFVIENLIFLLPYFCAIYLLFYVKNKPKIFFDRTNQLVYSYFMGKIYINDFTSIANEENLYNGAWPPFHRTVRTTTRHHAFGPLMLKLTKYKGRSTKVFWLGEYPGTSETMSDDIRELVTTFMTDYDAKTEAEWEAILNQKPPSSRWNWLRALGRFSLRKDQSPTLPKKIQKQLDQYLSESGQIGQA</sequence>
<reference evidence="2" key="1">
    <citation type="submission" date="2023-07" db="EMBL/GenBank/DDBJ databases">
        <title>Genome content predicts the carbon catabolic preferences of heterotrophic bacteria.</title>
        <authorList>
            <person name="Gralka M."/>
        </authorList>
    </citation>
    <scope>NUCLEOTIDE SEQUENCE</scope>
    <source>
        <strain evidence="2">I2M16</strain>
    </source>
</reference>
<dbReference type="AlphaFoldDB" id="A0AAW7XFJ2"/>
<accession>A0AAW7XFJ2</accession>
<feature type="transmembrane region" description="Helical" evidence="1">
    <location>
        <begin position="92"/>
        <end position="114"/>
    </location>
</feature>
<comment type="caution">
    <text evidence="2">The sequence shown here is derived from an EMBL/GenBank/DDBJ whole genome shotgun (WGS) entry which is preliminary data.</text>
</comment>
<dbReference type="EMBL" id="JAUOPG010000003">
    <property type="protein sequence ID" value="MDO6453058.1"/>
    <property type="molecule type" value="Genomic_DNA"/>
</dbReference>
<name>A0AAW7XFJ2_9GAMM</name>
<evidence type="ECO:0000256" key="1">
    <source>
        <dbReference type="SAM" id="Phobius"/>
    </source>
</evidence>
<keyword evidence="1" id="KW-0812">Transmembrane</keyword>
<dbReference type="Proteomes" id="UP001169862">
    <property type="component" value="Unassembled WGS sequence"/>
</dbReference>
<organism evidence="2 3">
    <name type="scientific">Neptunomonas phycophila</name>
    <dbReference type="NCBI Taxonomy" id="1572645"/>
    <lineage>
        <taxon>Bacteria</taxon>
        <taxon>Pseudomonadati</taxon>
        <taxon>Pseudomonadota</taxon>
        <taxon>Gammaproteobacteria</taxon>
        <taxon>Oceanospirillales</taxon>
        <taxon>Oceanospirillaceae</taxon>
        <taxon>Neptunomonas</taxon>
    </lineage>
</organism>
<feature type="transmembrane region" description="Helical" evidence="1">
    <location>
        <begin position="20"/>
        <end position="42"/>
    </location>
</feature>
<proteinExistence type="predicted"/>